<protein>
    <submittedName>
        <fullName evidence="1">Uncharacterized protein</fullName>
    </submittedName>
</protein>
<dbReference type="EMBL" id="JBHLZF010000002">
    <property type="protein sequence ID" value="MFB9898740.1"/>
    <property type="molecule type" value="Genomic_DNA"/>
</dbReference>
<comment type="caution">
    <text evidence="1">The sequence shown here is derived from an EMBL/GenBank/DDBJ whole genome shotgun (WGS) entry which is preliminary data.</text>
</comment>
<evidence type="ECO:0000313" key="2">
    <source>
        <dbReference type="Proteomes" id="UP001589688"/>
    </source>
</evidence>
<accession>A0ABV5ZN08</accession>
<evidence type="ECO:0000313" key="1">
    <source>
        <dbReference type="EMBL" id="MFB9898740.1"/>
    </source>
</evidence>
<gene>
    <name evidence="1" type="ORF">ACFFK8_13310</name>
</gene>
<name>A0ABV5ZN08_9BACT</name>
<dbReference type="RefSeq" id="WP_245594833.1">
    <property type="nucleotide sequence ID" value="NZ_JADU01000015.1"/>
</dbReference>
<sequence length="91" mass="10027">MFEEDIHRYDLLAKEYVRQVVEPMGKAGFQKYSEIMLSCHSCGIEGSSFSVDDTRALFEEGPGLPARGQIAAGMSGNGRPFCRLRVDAQPA</sequence>
<dbReference type="Proteomes" id="UP001589688">
    <property type="component" value="Unassembled WGS sequence"/>
</dbReference>
<keyword evidence="2" id="KW-1185">Reference proteome</keyword>
<organism evidence="1 2">
    <name type="scientific">Hallella seregens ATCC 51272</name>
    <dbReference type="NCBI Taxonomy" id="1336250"/>
    <lineage>
        <taxon>Bacteria</taxon>
        <taxon>Pseudomonadati</taxon>
        <taxon>Bacteroidota</taxon>
        <taxon>Bacteroidia</taxon>
        <taxon>Bacteroidales</taxon>
        <taxon>Prevotellaceae</taxon>
        <taxon>Hallella</taxon>
    </lineage>
</organism>
<reference evidence="1 2" key="1">
    <citation type="submission" date="2024-09" db="EMBL/GenBank/DDBJ databases">
        <authorList>
            <person name="Sun Q."/>
            <person name="Mori K."/>
        </authorList>
    </citation>
    <scope>NUCLEOTIDE SEQUENCE [LARGE SCALE GENOMIC DNA]</scope>
    <source>
        <strain evidence="1 2">ATCC 51272</strain>
    </source>
</reference>
<proteinExistence type="predicted"/>